<dbReference type="Pfam" id="PF02627">
    <property type="entry name" value="CMD"/>
    <property type="match status" value="1"/>
</dbReference>
<reference evidence="2" key="1">
    <citation type="submission" date="2020-06" db="EMBL/GenBank/DDBJ databases">
        <authorList>
            <person name="Dong N."/>
        </authorList>
    </citation>
    <scope>NUCLEOTIDE SEQUENCE</scope>
    <source>
        <strain evidence="2">DF46-2-2</strain>
    </source>
</reference>
<comment type="caution">
    <text evidence="2">The sequence shown here is derived from an EMBL/GenBank/DDBJ whole genome shotgun (WGS) entry which is preliminary data.</text>
</comment>
<reference evidence="2" key="2">
    <citation type="journal article" date="2022" name="Sci. Total Environ.">
        <title>Prevalence, transmission, and molecular epidemiology of tet(X)-positive bacteria among humans, animals, and environmental niches in China: An epidemiological, and genomic-based study.</title>
        <authorList>
            <person name="Dong N."/>
            <person name="Zeng Y."/>
            <person name="Cai C."/>
            <person name="Sun C."/>
            <person name="Lu J."/>
            <person name="Liu C."/>
            <person name="Zhou H."/>
            <person name="Sun Q."/>
            <person name="Shu L."/>
            <person name="Wang H."/>
            <person name="Wang Y."/>
            <person name="Wang S."/>
            <person name="Wu C."/>
            <person name="Chan E.W."/>
            <person name="Chen G."/>
            <person name="Shen Z."/>
            <person name="Chen S."/>
            <person name="Zhang R."/>
        </authorList>
    </citation>
    <scope>NUCLEOTIDE SEQUENCE</scope>
    <source>
        <strain evidence="2">DF46-2-2</strain>
    </source>
</reference>
<dbReference type="Gene3D" id="1.20.1290.10">
    <property type="entry name" value="AhpD-like"/>
    <property type="match status" value="1"/>
</dbReference>
<dbReference type="RefSeq" id="WP_286593820.1">
    <property type="nucleotide sequence ID" value="NZ_JACANB010000004.1"/>
</dbReference>
<feature type="domain" description="Carboxymuconolactone decarboxylase-like" evidence="1">
    <location>
        <begin position="35"/>
        <end position="117"/>
    </location>
</feature>
<dbReference type="InterPro" id="IPR029032">
    <property type="entry name" value="AhpD-like"/>
</dbReference>
<dbReference type="PANTHER" id="PTHR33570">
    <property type="entry name" value="4-CARBOXYMUCONOLACTONE DECARBOXYLASE FAMILY PROTEIN"/>
    <property type="match status" value="1"/>
</dbReference>
<name>A0AAW7DRP1_9GAMM</name>
<dbReference type="InterPro" id="IPR052512">
    <property type="entry name" value="4CMD/NDH-1_regulator"/>
</dbReference>
<dbReference type="EMBL" id="JACANB010000004">
    <property type="protein sequence ID" value="MDM1696494.1"/>
    <property type="molecule type" value="Genomic_DNA"/>
</dbReference>
<evidence type="ECO:0000313" key="2">
    <source>
        <dbReference type="EMBL" id="MDM1696494.1"/>
    </source>
</evidence>
<evidence type="ECO:0000313" key="3">
    <source>
        <dbReference type="Proteomes" id="UP001173465"/>
    </source>
</evidence>
<proteinExistence type="predicted"/>
<dbReference type="Proteomes" id="UP001173465">
    <property type="component" value="Unassembled WGS sequence"/>
</dbReference>
<organism evidence="2 3">
    <name type="scientific">Thiopseudomonas alkaliphila</name>
    <dbReference type="NCBI Taxonomy" id="1697053"/>
    <lineage>
        <taxon>Bacteria</taxon>
        <taxon>Pseudomonadati</taxon>
        <taxon>Pseudomonadota</taxon>
        <taxon>Gammaproteobacteria</taxon>
        <taxon>Pseudomonadales</taxon>
        <taxon>Pseudomonadaceae</taxon>
        <taxon>Thiopseudomonas</taxon>
    </lineage>
</organism>
<dbReference type="GO" id="GO:0051920">
    <property type="term" value="F:peroxiredoxin activity"/>
    <property type="evidence" value="ECO:0007669"/>
    <property type="project" value="InterPro"/>
</dbReference>
<dbReference type="AlphaFoldDB" id="A0AAW7DRP1"/>
<dbReference type="InterPro" id="IPR003779">
    <property type="entry name" value="CMD-like"/>
</dbReference>
<sequence length="123" mass="13379">MSQSPVAANTVRREVMGDAFIDRAMNNATEFTQPLQDFINQHAWGSVWEREGLSRKERSLITIAALTALKASQELKGHVRGALNNGCTVEEIREAILHCAVYAGVPAAGEAFRAAQEVIEAKA</sequence>
<gene>
    <name evidence="2" type="ORF">HX099_07445</name>
</gene>
<accession>A0AAW7DRP1</accession>
<evidence type="ECO:0000259" key="1">
    <source>
        <dbReference type="Pfam" id="PF02627"/>
    </source>
</evidence>
<protein>
    <submittedName>
        <fullName evidence="2">Carboxymuconolactone decarboxylase family protein</fullName>
    </submittedName>
</protein>
<dbReference type="SUPFAM" id="SSF69118">
    <property type="entry name" value="AhpD-like"/>
    <property type="match status" value="1"/>
</dbReference>
<dbReference type="PANTHER" id="PTHR33570:SF2">
    <property type="entry name" value="CARBOXYMUCONOLACTONE DECARBOXYLASE-LIKE DOMAIN-CONTAINING PROTEIN"/>
    <property type="match status" value="1"/>
</dbReference>